<dbReference type="InterPro" id="IPR008988">
    <property type="entry name" value="Transcriptional_repressor_C"/>
</dbReference>
<dbReference type="AlphaFoldDB" id="A0A3B0UNY7"/>
<dbReference type="Pfam" id="PF01325">
    <property type="entry name" value="Fe_dep_repress"/>
    <property type="match status" value="1"/>
</dbReference>
<protein>
    <recommendedName>
        <fullName evidence="12">Manganese transport regulator</fullName>
    </recommendedName>
</protein>
<dbReference type="InterPro" id="IPR038157">
    <property type="entry name" value="FeoA_core_dom"/>
</dbReference>
<keyword evidence="8" id="KW-0238">DNA-binding</keyword>
<evidence type="ECO:0000256" key="7">
    <source>
        <dbReference type="ARBA" id="ARBA00023015"/>
    </source>
</evidence>
<dbReference type="PROSITE" id="PS50944">
    <property type="entry name" value="HTH_DTXR"/>
    <property type="match status" value="1"/>
</dbReference>
<dbReference type="InterPro" id="IPR022687">
    <property type="entry name" value="HTH_DTXR"/>
</dbReference>
<comment type="similarity">
    <text evidence="2">Belongs to the DtxR/MntR family.</text>
</comment>
<sequence length="233" mass="26408">MAVQSGSRYYQVMKSNNFQPSVAMREYLAEIYRLQEDSPTVSTTSLAERLHVSAPAVPRMLKRLRNAGYVIHKPYQGIEITPLGREEALKELRRHRILEVFLVDIMGFTWDEAHEHADDMGKGLNDTLTERMAEMTNNPTRCPHGEPIPDSEGNLPDVKDVCIINLSIGHVGTVSRVRTNEPERLKYFKTLGLVPGAKFEILGRAPFNGPMRLRVERDEVVLGAELIKSLWVE</sequence>
<dbReference type="InterPro" id="IPR036390">
    <property type="entry name" value="WH_DNA-bd_sf"/>
</dbReference>
<comment type="subcellular location">
    <subcellularLocation>
        <location evidence="1">Cytoplasm</location>
    </subcellularLocation>
</comment>
<dbReference type="Gene3D" id="2.30.30.90">
    <property type="match status" value="1"/>
</dbReference>
<keyword evidence="6" id="KW-0408">Iron</keyword>
<dbReference type="SMART" id="SM00529">
    <property type="entry name" value="HTH_DTXR"/>
    <property type="match status" value="1"/>
</dbReference>
<evidence type="ECO:0000256" key="1">
    <source>
        <dbReference type="ARBA" id="ARBA00004496"/>
    </source>
</evidence>
<dbReference type="InterPro" id="IPR036388">
    <property type="entry name" value="WH-like_DNA-bd_sf"/>
</dbReference>
<dbReference type="InterPro" id="IPR001367">
    <property type="entry name" value="Fe_dep_repressor"/>
</dbReference>
<gene>
    <name evidence="14" type="ORF">MNBD_CHLOROFLEXI01-3115</name>
</gene>
<dbReference type="GO" id="GO:0003677">
    <property type="term" value="F:DNA binding"/>
    <property type="evidence" value="ECO:0007669"/>
    <property type="project" value="UniProtKB-KW"/>
</dbReference>
<evidence type="ECO:0000256" key="2">
    <source>
        <dbReference type="ARBA" id="ARBA00007871"/>
    </source>
</evidence>
<keyword evidence="4" id="KW-0963">Cytoplasm</keyword>
<evidence type="ECO:0000256" key="5">
    <source>
        <dbReference type="ARBA" id="ARBA00022491"/>
    </source>
</evidence>
<dbReference type="GO" id="GO:0003700">
    <property type="term" value="F:DNA-binding transcription factor activity"/>
    <property type="evidence" value="ECO:0007669"/>
    <property type="project" value="InterPro"/>
</dbReference>
<dbReference type="GO" id="GO:0005737">
    <property type="term" value="C:cytoplasm"/>
    <property type="evidence" value="ECO:0007669"/>
    <property type="project" value="UniProtKB-SubCell"/>
</dbReference>
<dbReference type="GO" id="GO:0046983">
    <property type="term" value="F:protein dimerization activity"/>
    <property type="evidence" value="ECO:0007669"/>
    <property type="project" value="InterPro"/>
</dbReference>
<keyword evidence="7" id="KW-0805">Transcription regulation</keyword>
<dbReference type="PANTHER" id="PTHR33238:SF11">
    <property type="entry name" value="TRANSCRIPTIONAL REGULATOR MNTR"/>
    <property type="match status" value="1"/>
</dbReference>
<evidence type="ECO:0000256" key="10">
    <source>
        <dbReference type="ARBA" id="ARBA00023163"/>
    </source>
</evidence>
<evidence type="ECO:0000256" key="9">
    <source>
        <dbReference type="ARBA" id="ARBA00023159"/>
    </source>
</evidence>
<dbReference type="Pfam" id="PF02742">
    <property type="entry name" value="Fe_dep_repr_C"/>
    <property type="match status" value="1"/>
</dbReference>
<keyword evidence="11" id="KW-0464">Manganese</keyword>
<dbReference type="Gene3D" id="1.10.60.10">
    <property type="entry name" value="Iron dependent repressor, metal binding and dimerisation domain"/>
    <property type="match status" value="1"/>
</dbReference>
<dbReference type="GO" id="GO:0046914">
    <property type="term" value="F:transition metal ion binding"/>
    <property type="evidence" value="ECO:0007669"/>
    <property type="project" value="InterPro"/>
</dbReference>
<keyword evidence="9" id="KW-0010">Activator</keyword>
<name>A0A3B0UNY7_9ZZZZ</name>
<dbReference type="InterPro" id="IPR007167">
    <property type="entry name" value="Fe-transptr_FeoA-like"/>
</dbReference>
<evidence type="ECO:0000256" key="4">
    <source>
        <dbReference type="ARBA" id="ARBA00022490"/>
    </source>
</evidence>
<dbReference type="InterPro" id="IPR050536">
    <property type="entry name" value="DtxR_MntR_Metal-Reg"/>
</dbReference>
<dbReference type="PANTHER" id="PTHR33238">
    <property type="entry name" value="IRON (METAL) DEPENDENT REPRESSOR, DTXR FAMILY"/>
    <property type="match status" value="1"/>
</dbReference>
<evidence type="ECO:0000256" key="11">
    <source>
        <dbReference type="ARBA" id="ARBA00023211"/>
    </source>
</evidence>
<evidence type="ECO:0000256" key="3">
    <source>
        <dbReference type="ARBA" id="ARBA00011738"/>
    </source>
</evidence>
<feature type="domain" description="HTH dtxR-type" evidence="13">
    <location>
        <begin position="26"/>
        <end position="81"/>
    </location>
</feature>
<evidence type="ECO:0000259" key="13">
    <source>
        <dbReference type="PROSITE" id="PS50944"/>
    </source>
</evidence>
<proteinExistence type="inferred from homology"/>
<dbReference type="EMBL" id="UOEU01000095">
    <property type="protein sequence ID" value="VAW30850.1"/>
    <property type="molecule type" value="Genomic_DNA"/>
</dbReference>
<comment type="subunit">
    <text evidence="3">Homodimer.</text>
</comment>
<dbReference type="Gene3D" id="1.10.10.10">
    <property type="entry name" value="Winged helix-like DNA-binding domain superfamily/Winged helix DNA-binding domain"/>
    <property type="match status" value="1"/>
</dbReference>
<dbReference type="SUPFAM" id="SSF50037">
    <property type="entry name" value="C-terminal domain of transcriptional repressors"/>
    <property type="match status" value="1"/>
</dbReference>
<dbReference type="SMART" id="SM00899">
    <property type="entry name" value="FeoA"/>
    <property type="match status" value="1"/>
</dbReference>
<keyword evidence="10" id="KW-0804">Transcription</keyword>
<dbReference type="InterPro" id="IPR022689">
    <property type="entry name" value="Iron_dep_repressor"/>
</dbReference>
<evidence type="ECO:0000256" key="6">
    <source>
        <dbReference type="ARBA" id="ARBA00023004"/>
    </source>
</evidence>
<organism evidence="14">
    <name type="scientific">hydrothermal vent metagenome</name>
    <dbReference type="NCBI Taxonomy" id="652676"/>
    <lineage>
        <taxon>unclassified sequences</taxon>
        <taxon>metagenomes</taxon>
        <taxon>ecological metagenomes</taxon>
    </lineage>
</organism>
<keyword evidence="5" id="KW-0678">Repressor</keyword>
<evidence type="ECO:0000256" key="8">
    <source>
        <dbReference type="ARBA" id="ARBA00023125"/>
    </source>
</evidence>
<dbReference type="Pfam" id="PF04023">
    <property type="entry name" value="FeoA"/>
    <property type="match status" value="1"/>
</dbReference>
<reference evidence="14" key="1">
    <citation type="submission" date="2018-06" db="EMBL/GenBank/DDBJ databases">
        <authorList>
            <person name="Zhirakovskaya E."/>
        </authorList>
    </citation>
    <scope>NUCLEOTIDE SEQUENCE</scope>
</reference>
<dbReference type="SUPFAM" id="SSF47979">
    <property type="entry name" value="Iron-dependent repressor protein, dimerization domain"/>
    <property type="match status" value="1"/>
</dbReference>
<dbReference type="InterPro" id="IPR036421">
    <property type="entry name" value="Fe_dep_repressor_sf"/>
</dbReference>
<evidence type="ECO:0000313" key="14">
    <source>
        <dbReference type="EMBL" id="VAW30850.1"/>
    </source>
</evidence>
<evidence type="ECO:0000256" key="12">
    <source>
        <dbReference type="ARBA" id="ARBA00032593"/>
    </source>
</evidence>
<accession>A0A3B0UNY7</accession>
<dbReference type="SUPFAM" id="SSF46785">
    <property type="entry name" value="Winged helix' DNA-binding domain"/>
    <property type="match status" value="1"/>
</dbReference>